<dbReference type="RefSeq" id="WP_206010603.1">
    <property type="nucleotide sequence ID" value="NZ_CP070619.1"/>
</dbReference>
<keyword evidence="2" id="KW-1185">Reference proteome</keyword>
<proteinExistence type="predicted"/>
<accession>A0A974WAI9</accession>
<protein>
    <submittedName>
        <fullName evidence="1">Uncharacterized protein</fullName>
    </submittedName>
</protein>
<organism evidence="1 2">
    <name type="scientific">Rhodococcus pseudokoreensis</name>
    <dbReference type="NCBI Taxonomy" id="2811421"/>
    <lineage>
        <taxon>Bacteria</taxon>
        <taxon>Bacillati</taxon>
        <taxon>Actinomycetota</taxon>
        <taxon>Actinomycetes</taxon>
        <taxon>Mycobacteriales</taxon>
        <taxon>Nocardiaceae</taxon>
        <taxon>Rhodococcus</taxon>
    </lineage>
</organism>
<sequence>MSIQVLDVTGPPAPVMSCELSGLGHCARKHPVGYPNGPDRFLWGVAWITDDGCMHPFQYVLTQDEAVEHLGRELANWCARRPVVLVRRESASDPWEATL</sequence>
<evidence type="ECO:0000313" key="1">
    <source>
        <dbReference type="EMBL" id="QSE94170.1"/>
    </source>
</evidence>
<reference evidence="1 2" key="2">
    <citation type="journal article" date="2022" name="Arch. Microbiol.">
        <title>Rhodococcus pseudokoreensis sp. nov. isolated from the rhizosphere of young M26 apple rootstocks.</title>
        <authorList>
            <person name="Kampfer P."/>
            <person name="Glaeser S.P."/>
            <person name="Blom J."/>
            <person name="Wolf J."/>
            <person name="Benning S."/>
            <person name="Schloter M."/>
            <person name="Neumann-Schaal M."/>
        </authorList>
    </citation>
    <scope>NUCLEOTIDE SEQUENCE [LARGE SCALE GENOMIC DNA]</scope>
    <source>
        <strain evidence="1 2">R79</strain>
    </source>
</reference>
<dbReference type="Proteomes" id="UP000662986">
    <property type="component" value="Chromosome"/>
</dbReference>
<dbReference type="EMBL" id="CP070619">
    <property type="protein sequence ID" value="QSE94170.1"/>
    <property type="molecule type" value="Genomic_DNA"/>
</dbReference>
<gene>
    <name evidence="1" type="ORF">JWS13_39015</name>
</gene>
<reference evidence="1 2" key="1">
    <citation type="journal article" date="2021" name="Microbiol. Resour. Announc.">
        <title>Complete Genome Sequences of Two Rhodococcus sp. Strains with Large and Linear Chromosomes, Isolated from Apple Rhizosphere.</title>
        <authorList>
            <person name="Benning S."/>
            <person name="Brugnone N."/>
            <person name="Siani R."/>
            <person name="Kublik S."/>
            <person name="Schloter M."/>
            <person name="Rad V."/>
        </authorList>
    </citation>
    <scope>NUCLEOTIDE SEQUENCE [LARGE SCALE GENOMIC DNA]</scope>
    <source>
        <strain evidence="1 2">R79</strain>
    </source>
</reference>
<name>A0A974WAI9_9NOCA</name>
<evidence type="ECO:0000313" key="2">
    <source>
        <dbReference type="Proteomes" id="UP000662986"/>
    </source>
</evidence>